<name>A0A0F0GIZ7_LENAE</name>
<dbReference type="RefSeq" id="WP_045317510.1">
    <property type="nucleotide sequence ID" value="NZ_JYJG01000437.1"/>
</dbReference>
<comment type="caution">
    <text evidence="1">The sequence shown here is derived from an EMBL/GenBank/DDBJ whole genome shotgun (WGS) entry which is preliminary data.</text>
</comment>
<dbReference type="OrthoDB" id="5125215at2"/>
<sequence length="185" mass="20675">MLTVEQLFRRVSASQFAHRDLNARRVLLFTVLDTLERLTGRKFETHCTLSFAQRTLQNLESTIPPDAAELLLPAAHRAVAALVHTQDGFYLQRQLRTADVELPNGSGGVKRVAPEKAAADYLKLLRNATHGHGSNKSGSADRTNALLAHHTGDLPDDLDLLGYLYLLDLLARPEMLRRVLYRKGR</sequence>
<proteinExistence type="predicted"/>
<accession>A0A0F0GIZ7</accession>
<gene>
    <name evidence="1" type="ORF">UK23_42570</name>
</gene>
<reference evidence="1 2" key="1">
    <citation type="submission" date="2015-02" db="EMBL/GenBank/DDBJ databases">
        <authorList>
            <person name="Ju K.-S."/>
            <person name="Doroghazi J.R."/>
            <person name="Metcalf W."/>
        </authorList>
    </citation>
    <scope>NUCLEOTIDE SEQUENCE [LARGE SCALE GENOMIC DNA]</scope>
    <source>
        <strain evidence="1 2">NRRL B-16140</strain>
    </source>
</reference>
<evidence type="ECO:0000313" key="2">
    <source>
        <dbReference type="Proteomes" id="UP000033393"/>
    </source>
</evidence>
<evidence type="ECO:0000313" key="1">
    <source>
        <dbReference type="EMBL" id="KJK35828.1"/>
    </source>
</evidence>
<dbReference type="PATRIC" id="fig|68170.10.peg.1619"/>
<protein>
    <submittedName>
        <fullName evidence="1">Uncharacterized protein</fullName>
    </submittedName>
</protein>
<organism evidence="1 2">
    <name type="scientific">Lentzea aerocolonigenes</name>
    <name type="common">Lechevalieria aerocolonigenes</name>
    <name type="synonym">Saccharothrix aerocolonigenes</name>
    <dbReference type="NCBI Taxonomy" id="68170"/>
    <lineage>
        <taxon>Bacteria</taxon>
        <taxon>Bacillati</taxon>
        <taxon>Actinomycetota</taxon>
        <taxon>Actinomycetes</taxon>
        <taxon>Pseudonocardiales</taxon>
        <taxon>Pseudonocardiaceae</taxon>
        <taxon>Lentzea</taxon>
    </lineage>
</organism>
<dbReference type="AlphaFoldDB" id="A0A0F0GIZ7"/>
<keyword evidence="2" id="KW-1185">Reference proteome</keyword>
<dbReference type="EMBL" id="JYJG01000437">
    <property type="protein sequence ID" value="KJK35828.1"/>
    <property type="molecule type" value="Genomic_DNA"/>
</dbReference>
<dbReference type="Proteomes" id="UP000033393">
    <property type="component" value="Unassembled WGS sequence"/>
</dbReference>